<feature type="region of interest" description="Disordered" evidence="1">
    <location>
        <begin position="103"/>
        <end position="173"/>
    </location>
</feature>
<accession>A0A5J5EPM3</accession>
<evidence type="ECO:0000256" key="1">
    <source>
        <dbReference type="SAM" id="MobiDB-lite"/>
    </source>
</evidence>
<proteinExistence type="predicted"/>
<dbReference type="Proteomes" id="UP000326924">
    <property type="component" value="Unassembled WGS sequence"/>
</dbReference>
<gene>
    <name evidence="2" type="ORF">FN846DRAFT_200922</name>
</gene>
<evidence type="ECO:0000313" key="2">
    <source>
        <dbReference type="EMBL" id="KAA8898770.1"/>
    </source>
</evidence>
<keyword evidence="3" id="KW-1185">Reference proteome</keyword>
<feature type="compositionally biased region" description="Low complexity" evidence="1">
    <location>
        <begin position="107"/>
        <end position="148"/>
    </location>
</feature>
<reference evidence="2 3" key="1">
    <citation type="submission" date="2019-09" db="EMBL/GenBank/DDBJ databases">
        <title>Draft genome of the ectomycorrhizal ascomycete Sphaerosporella brunnea.</title>
        <authorList>
            <consortium name="DOE Joint Genome Institute"/>
            <person name="Benucci G.M."/>
            <person name="Marozzi G."/>
            <person name="Antonielli L."/>
            <person name="Sanchez S."/>
            <person name="Marco P."/>
            <person name="Wang X."/>
            <person name="Falini L.B."/>
            <person name="Barry K."/>
            <person name="Haridas S."/>
            <person name="Lipzen A."/>
            <person name="Labutti K."/>
            <person name="Grigoriev I.V."/>
            <person name="Murat C."/>
            <person name="Martin F."/>
            <person name="Albertini E."/>
            <person name="Donnini D."/>
            <person name="Bonito G."/>
        </authorList>
    </citation>
    <scope>NUCLEOTIDE SEQUENCE [LARGE SCALE GENOMIC DNA]</scope>
    <source>
        <strain evidence="2 3">Sb_GMNB300</strain>
    </source>
</reference>
<protein>
    <submittedName>
        <fullName evidence="2">Uncharacterized protein</fullName>
    </submittedName>
</protein>
<evidence type="ECO:0000313" key="3">
    <source>
        <dbReference type="Proteomes" id="UP000326924"/>
    </source>
</evidence>
<organism evidence="2 3">
    <name type="scientific">Sphaerosporella brunnea</name>
    <dbReference type="NCBI Taxonomy" id="1250544"/>
    <lineage>
        <taxon>Eukaryota</taxon>
        <taxon>Fungi</taxon>
        <taxon>Dikarya</taxon>
        <taxon>Ascomycota</taxon>
        <taxon>Pezizomycotina</taxon>
        <taxon>Pezizomycetes</taxon>
        <taxon>Pezizales</taxon>
        <taxon>Pyronemataceae</taxon>
        <taxon>Sphaerosporella</taxon>
    </lineage>
</organism>
<name>A0A5J5EPM3_9PEZI</name>
<dbReference type="EMBL" id="VXIS01000179">
    <property type="protein sequence ID" value="KAA8898770.1"/>
    <property type="molecule type" value="Genomic_DNA"/>
</dbReference>
<comment type="caution">
    <text evidence="2">The sequence shown here is derived from an EMBL/GenBank/DDBJ whole genome shotgun (WGS) entry which is preliminary data.</text>
</comment>
<dbReference type="InParanoid" id="A0A5J5EPM3"/>
<dbReference type="AlphaFoldDB" id="A0A5J5EPM3"/>
<sequence length="219" mass="23563">MHCMHASSLGPANQLVAWTIMCILLGGGWLDRVVHGALVGIKRPALDNFSTPVCLLACLETASRISFRNRLHHLTNTFLILPAVSKHHLTTYQHHYSLPPDLRTRCATSTTPTTRPAAAPSPTSVSSAATKTTPSASAWSTPSSPISSPRREFADAATASTRHPRSRSPSGSCTVFLPHPVPIVGSNGFCVYRADGGYRKKDQTQVETIEVQVQQAEVA</sequence>